<organism evidence="3 4">
    <name type="scientific">Bacillus aquiflavi</name>
    <dbReference type="NCBI Taxonomy" id="2672567"/>
    <lineage>
        <taxon>Bacteria</taxon>
        <taxon>Bacillati</taxon>
        <taxon>Bacillota</taxon>
        <taxon>Bacilli</taxon>
        <taxon>Bacillales</taxon>
        <taxon>Bacillaceae</taxon>
        <taxon>Bacillus</taxon>
    </lineage>
</organism>
<evidence type="ECO:0000313" key="4">
    <source>
        <dbReference type="Proteomes" id="UP000472971"/>
    </source>
</evidence>
<comment type="caution">
    <text evidence="3">The sequence shown here is derived from an EMBL/GenBank/DDBJ whole genome shotgun (WGS) entry which is preliminary data.</text>
</comment>
<dbReference type="EMBL" id="JAAIWN010000016">
    <property type="protein sequence ID" value="NEY81539.1"/>
    <property type="molecule type" value="Genomic_DNA"/>
</dbReference>
<dbReference type="Proteomes" id="UP000570010">
    <property type="component" value="Unassembled WGS sequence"/>
</dbReference>
<evidence type="ECO:0000313" key="2">
    <source>
        <dbReference type="EMBL" id="MBA4537282.1"/>
    </source>
</evidence>
<feature type="transmembrane region" description="Helical" evidence="1">
    <location>
        <begin position="110"/>
        <end position="137"/>
    </location>
</feature>
<keyword evidence="1" id="KW-1133">Transmembrane helix</keyword>
<proteinExistence type="predicted"/>
<feature type="transmembrane region" description="Helical" evidence="1">
    <location>
        <begin position="172"/>
        <end position="194"/>
    </location>
</feature>
<feature type="transmembrane region" description="Helical" evidence="1">
    <location>
        <begin position="70"/>
        <end position="89"/>
    </location>
</feature>
<gene>
    <name evidence="3" type="ORF">G4D64_08430</name>
    <name evidence="2" type="ORF">H1Z61_09030</name>
</gene>
<reference evidence="2 5" key="2">
    <citation type="submission" date="2020-07" db="EMBL/GenBank/DDBJ databases">
        <authorList>
            <person name="Feng H."/>
        </authorList>
    </citation>
    <scope>NUCLEOTIDE SEQUENCE [LARGE SCALE GENOMIC DNA]</scope>
    <source>
        <strain evidence="5">s-12</strain>
        <strain evidence="2">S-12</strain>
    </source>
</reference>
<keyword evidence="4" id="KW-1185">Reference proteome</keyword>
<protein>
    <submittedName>
        <fullName evidence="3">Uncharacterized protein</fullName>
    </submittedName>
</protein>
<dbReference type="RefSeq" id="WP_163241929.1">
    <property type="nucleotide sequence ID" value="NZ_JAAIWN010000016.1"/>
</dbReference>
<name>A0A6B3VU74_9BACI</name>
<sequence>MSMNKAKDESIEFILEQGLQKPKSSWRKMIEIVRTLEYRSIFWDTSYGLLITMVTLVLASIIFITLPEQFIFSSATIIAPIIFFIILLFTEMSERINGLYELKQTCHFTIIQITALRIIAYSLVGFMLTILMVVFSTRNGDEFLLLFSLCLFGLSICVTLSLLLIRLFQGKWIFAMFSSAWIALNVMIPFLVGIEKWENLLRAIPTTIAFILAVFGCLLLVYRLNKIFTEVKNYANT</sequence>
<evidence type="ECO:0000256" key="1">
    <source>
        <dbReference type="SAM" id="Phobius"/>
    </source>
</evidence>
<feature type="transmembrane region" description="Helical" evidence="1">
    <location>
        <begin position="143"/>
        <end position="165"/>
    </location>
</feature>
<keyword evidence="1" id="KW-0472">Membrane</keyword>
<keyword evidence="1" id="KW-0812">Transmembrane</keyword>
<dbReference type="EMBL" id="JACEIO010000018">
    <property type="protein sequence ID" value="MBA4537282.1"/>
    <property type="molecule type" value="Genomic_DNA"/>
</dbReference>
<reference evidence="3 4" key="1">
    <citation type="submission" date="2020-02" db="EMBL/GenBank/DDBJ databases">
        <title>Bacillus aquiflavi sp. nov., isolated from yellow water of strong flavor Chinese baijiu in Yibin region of China.</title>
        <authorList>
            <person name="Xie J."/>
        </authorList>
    </citation>
    <scope>NUCLEOTIDE SEQUENCE [LARGE SCALE GENOMIC DNA]</scope>
    <source>
        <strain evidence="3 4">3H-10</strain>
    </source>
</reference>
<evidence type="ECO:0000313" key="3">
    <source>
        <dbReference type="EMBL" id="NEY81539.1"/>
    </source>
</evidence>
<feature type="transmembrane region" description="Helical" evidence="1">
    <location>
        <begin position="200"/>
        <end position="222"/>
    </location>
</feature>
<dbReference type="Proteomes" id="UP000472971">
    <property type="component" value="Unassembled WGS sequence"/>
</dbReference>
<feature type="transmembrane region" description="Helical" evidence="1">
    <location>
        <begin position="41"/>
        <end position="64"/>
    </location>
</feature>
<accession>A0A6B3VU74</accession>
<dbReference type="AlphaFoldDB" id="A0A6B3VU74"/>
<evidence type="ECO:0000313" key="5">
    <source>
        <dbReference type="Proteomes" id="UP000570010"/>
    </source>
</evidence>